<evidence type="ECO:0000313" key="4">
    <source>
        <dbReference type="Proteomes" id="UP000533954"/>
    </source>
</evidence>
<feature type="transmembrane region" description="Helical" evidence="2">
    <location>
        <begin position="22"/>
        <end position="42"/>
    </location>
</feature>
<dbReference type="AlphaFoldDB" id="A0A7K7VBW4"/>
<dbReference type="PANTHER" id="PTHR43294:SF1">
    <property type="entry name" value="POTASSIUM-TRANSPORTING ATPASE ALPHA CHAIN 2"/>
    <property type="match status" value="1"/>
</dbReference>
<dbReference type="SUPFAM" id="SSF81665">
    <property type="entry name" value="Calcium ATPase, transmembrane domain M"/>
    <property type="match status" value="1"/>
</dbReference>
<keyword evidence="2" id="KW-1133">Transmembrane helix</keyword>
<dbReference type="GO" id="GO:0036376">
    <property type="term" value="P:sodium ion export across plasma membrane"/>
    <property type="evidence" value="ECO:0007669"/>
    <property type="project" value="TreeGrafter"/>
</dbReference>
<dbReference type="GO" id="GO:0005391">
    <property type="term" value="F:P-type sodium:potassium-exchanging transporter activity"/>
    <property type="evidence" value="ECO:0007669"/>
    <property type="project" value="TreeGrafter"/>
</dbReference>
<dbReference type="GO" id="GO:1902600">
    <property type="term" value="P:proton transmembrane transport"/>
    <property type="evidence" value="ECO:0007669"/>
    <property type="project" value="TreeGrafter"/>
</dbReference>
<feature type="non-terminal residue" evidence="3">
    <location>
        <position position="1"/>
    </location>
</feature>
<evidence type="ECO:0000256" key="1">
    <source>
        <dbReference type="ARBA" id="ARBA00022723"/>
    </source>
</evidence>
<dbReference type="Proteomes" id="UP000533954">
    <property type="component" value="Unassembled WGS sequence"/>
</dbReference>
<keyword evidence="1" id="KW-0479">Metal-binding</keyword>
<dbReference type="GO" id="GO:0005886">
    <property type="term" value="C:plasma membrane"/>
    <property type="evidence" value="ECO:0007669"/>
    <property type="project" value="TreeGrafter"/>
</dbReference>
<dbReference type="PANTHER" id="PTHR43294">
    <property type="entry name" value="SODIUM/POTASSIUM-TRANSPORTING ATPASE SUBUNIT ALPHA"/>
    <property type="match status" value="1"/>
</dbReference>
<accession>A0A7K7VBW4</accession>
<dbReference type="InterPro" id="IPR023298">
    <property type="entry name" value="ATPase_P-typ_TM_dom_sf"/>
</dbReference>
<dbReference type="GO" id="GO:0006883">
    <property type="term" value="P:intracellular sodium ion homeostasis"/>
    <property type="evidence" value="ECO:0007669"/>
    <property type="project" value="TreeGrafter"/>
</dbReference>
<dbReference type="InterPro" id="IPR050510">
    <property type="entry name" value="Cation_transp_ATPase_P-type"/>
</dbReference>
<proteinExistence type="predicted"/>
<dbReference type="Gene3D" id="1.20.1110.10">
    <property type="entry name" value="Calcium-transporting ATPase, transmembrane domain"/>
    <property type="match status" value="1"/>
</dbReference>
<reference evidence="3 4" key="1">
    <citation type="submission" date="2019-09" db="EMBL/GenBank/DDBJ databases">
        <title>Bird 10,000 Genomes (B10K) Project - Family phase.</title>
        <authorList>
            <person name="Zhang G."/>
        </authorList>
    </citation>
    <scope>NUCLEOTIDE SEQUENCE [LARGE SCALE GENOMIC DNA]</scope>
    <source>
        <strain evidence="3">B10K-LSUMZ-16893</strain>
    </source>
</reference>
<keyword evidence="2" id="KW-0472">Membrane</keyword>
<dbReference type="GO" id="GO:0046872">
    <property type="term" value="F:metal ion binding"/>
    <property type="evidence" value="ECO:0007669"/>
    <property type="project" value="UniProtKB-KW"/>
</dbReference>
<keyword evidence="4" id="KW-1185">Reference proteome</keyword>
<feature type="transmembrane region" description="Helical" evidence="2">
    <location>
        <begin position="72"/>
        <end position="92"/>
    </location>
</feature>
<dbReference type="GO" id="GO:0030007">
    <property type="term" value="P:intracellular potassium ion homeostasis"/>
    <property type="evidence" value="ECO:0007669"/>
    <property type="project" value="TreeGrafter"/>
</dbReference>
<feature type="non-terminal residue" evidence="3">
    <location>
        <position position="103"/>
    </location>
</feature>
<gene>
    <name evidence="3" type="primary">Atp12a_1</name>
    <name evidence="3" type="ORF">EUDELE_R04445</name>
</gene>
<keyword evidence="2" id="KW-0812">Transmembrane</keyword>
<dbReference type="EMBL" id="VZSX01000089">
    <property type="protein sequence ID" value="NXA38935.1"/>
    <property type="molecule type" value="Genomic_DNA"/>
</dbReference>
<evidence type="ECO:0000313" key="3">
    <source>
        <dbReference type="EMBL" id="NXA38935.1"/>
    </source>
</evidence>
<dbReference type="GO" id="GO:1990573">
    <property type="term" value="P:potassium ion import across plasma membrane"/>
    <property type="evidence" value="ECO:0007669"/>
    <property type="project" value="TreeGrafter"/>
</dbReference>
<dbReference type="OrthoDB" id="3352408at2759"/>
<protein>
    <submittedName>
        <fullName evidence="3">AT12A ATPase</fullName>
    </submittedName>
</protein>
<sequence>INDFEDSYGQEWTKYQRMYLQWTGYTAFFVSITIQQVADLIIRKTRRNSIFQQGLFRQTCNLSFWFPCRNKVIWVGIFSQIGIALILTYGLGHVTALNFTPLR</sequence>
<evidence type="ECO:0000256" key="2">
    <source>
        <dbReference type="SAM" id="Phobius"/>
    </source>
</evidence>
<name>A0A7K7VBW4_EUDEL</name>
<organism evidence="3 4">
    <name type="scientific">Eudromia elegans</name>
    <name type="common">Elegant crested-tinamou</name>
    <dbReference type="NCBI Taxonomy" id="8805"/>
    <lineage>
        <taxon>Eukaryota</taxon>
        <taxon>Metazoa</taxon>
        <taxon>Chordata</taxon>
        <taxon>Craniata</taxon>
        <taxon>Vertebrata</taxon>
        <taxon>Euteleostomi</taxon>
        <taxon>Archelosauria</taxon>
        <taxon>Archosauria</taxon>
        <taxon>Dinosauria</taxon>
        <taxon>Saurischia</taxon>
        <taxon>Theropoda</taxon>
        <taxon>Coelurosauria</taxon>
        <taxon>Aves</taxon>
        <taxon>Palaeognathae</taxon>
        <taxon>Tinamiformes</taxon>
        <taxon>Tinamidae</taxon>
        <taxon>Eudromia</taxon>
    </lineage>
</organism>
<comment type="caution">
    <text evidence="3">The sequence shown here is derived from an EMBL/GenBank/DDBJ whole genome shotgun (WGS) entry which is preliminary data.</text>
</comment>